<organism evidence="1 2">
    <name type="scientific">Leuconostoc gasicomitatum</name>
    <dbReference type="NCBI Taxonomy" id="115778"/>
    <lineage>
        <taxon>Bacteria</taxon>
        <taxon>Bacillati</taxon>
        <taxon>Bacillota</taxon>
        <taxon>Bacilli</taxon>
        <taxon>Lactobacillales</taxon>
        <taxon>Lactobacillaceae</taxon>
        <taxon>Leuconostoc</taxon>
        <taxon>Leuconostoc gelidum group</taxon>
    </lineage>
</organism>
<proteinExistence type="predicted"/>
<evidence type="ECO:0008006" key="3">
    <source>
        <dbReference type="Google" id="ProtNLM"/>
    </source>
</evidence>
<name>A0A9Q3XT59_9LACO</name>
<dbReference type="RefSeq" id="WP_224144057.1">
    <property type="nucleotide sequence ID" value="NZ_CBCPIF010000001.1"/>
</dbReference>
<evidence type="ECO:0000313" key="1">
    <source>
        <dbReference type="EMBL" id="MBZ5962325.1"/>
    </source>
</evidence>
<dbReference type="EMBL" id="JAHBFI010000008">
    <property type="protein sequence ID" value="MBZ5962325.1"/>
    <property type="molecule type" value="Genomic_DNA"/>
</dbReference>
<evidence type="ECO:0000313" key="2">
    <source>
        <dbReference type="Proteomes" id="UP000752647"/>
    </source>
</evidence>
<dbReference type="AlphaFoldDB" id="A0A9Q3XT59"/>
<protein>
    <recommendedName>
        <fullName evidence="3">Avirulence protein</fullName>
    </recommendedName>
</protein>
<sequence length="312" mass="35467">METINYFKNIEDVLGNANGRYFGTGYKQVHYLQREKQISFEEIREVFEIHYPTNWSTKVAEMAITPHFSTLDSVVLAVKLVTDFLREQLAVGENTINNALISKLSVKAGKNLVENLKNVEAHLALSSDNELFFKGKVASFSVELTIKLFDDSKQIIVPNGEDYYFSAFEAEENEVTDVSIMPDLSGISANVDFQYNKTFSGVESAYLLLHQLPSILDQIIVTAELTEILHARLDNIPREKSKTLIMRKIEFSRTLLYDVDPNDNTIKIEVLKTKMVYLGRKSLRTSDMISKFGNSTFTYSVAQEISETLEEN</sequence>
<dbReference type="Proteomes" id="UP000752647">
    <property type="component" value="Unassembled WGS sequence"/>
</dbReference>
<comment type="caution">
    <text evidence="1">The sequence shown here is derived from an EMBL/GenBank/DDBJ whole genome shotgun (WGS) entry which is preliminary data.</text>
</comment>
<accession>A0A9Q3XT59</accession>
<dbReference type="InterPro" id="IPR008799">
    <property type="entry name" value="Pseudomon_AvrD"/>
</dbReference>
<reference evidence="1" key="1">
    <citation type="submission" date="2021-05" db="EMBL/GenBank/DDBJ databases">
        <title>Pangenome of Leuconostoc gelidum warrants species status for Leuconostoc gelidum subsp. gasicomitatum.</title>
        <authorList>
            <person name="Johansson P."/>
            <person name="Sade E."/>
            <person name="Hultman J."/>
            <person name="Auvinen P."/>
            <person name="Bjorkroth J."/>
        </authorList>
    </citation>
    <scope>NUCLEOTIDE SEQUENCE</scope>
    <source>
        <strain evidence="1">A.21.4</strain>
    </source>
</reference>
<gene>
    <name evidence="1" type="ORF">KIJ12_04000</name>
</gene>
<dbReference type="Pfam" id="PF05655">
    <property type="entry name" value="AvrD"/>
    <property type="match status" value="2"/>
</dbReference>